<comment type="caution">
    <text evidence="5">The sequence shown here is derived from an EMBL/GenBank/DDBJ whole genome shotgun (WGS) entry which is preliminary data.</text>
</comment>
<gene>
    <name evidence="5" type="ORF">BACPLE_01911</name>
</gene>
<evidence type="ECO:0000256" key="3">
    <source>
        <dbReference type="ARBA" id="ARBA00022801"/>
    </source>
</evidence>
<dbReference type="Proteomes" id="UP000003452">
    <property type="component" value="Unassembled WGS sequence"/>
</dbReference>
<dbReference type="PANTHER" id="PTHR39181">
    <property type="entry name" value="TYROSINE-PROTEIN PHOSPHATASE YWQE"/>
    <property type="match status" value="1"/>
</dbReference>
<dbReference type="HOGENOM" id="CLU_085966_0_0_10"/>
<dbReference type="Pfam" id="PF19567">
    <property type="entry name" value="CpsB_CapC"/>
    <property type="match status" value="1"/>
</dbReference>
<dbReference type="PANTHER" id="PTHR39181:SF1">
    <property type="entry name" value="TYROSINE-PROTEIN PHOSPHATASE YWQE"/>
    <property type="match status" value="1"/>
</dbReference>
<organism evidence="5 6">
    <name type="scientific">Phocaeicola plebeius (strain DSM 17135 / JCM 12973 / CCUG 54634 / M2)</name>
    <name type="common">Bacteroides plebeius</name>
    <dbReference type="NCBI Taxonomy" id="484018"/>
    <lineage>
        <taxon>Bacteria</taxon>
        <taxon>Pseudomonadati</taxon>
        <taxon>Bacteroidota</taxon>
        <taxon>Bacteroidia</taxon>
        <taxon>Bacteroidales</taxon>
        <taxon>Bacteroidaceae</taxon>
        <taxon>Phocaeicola</taxon>
    </lineage>
</organism>
<dbReference type="InterPro" id="IPR016667">
    <property type="entry name" value="Caps_polysacc_synth_CpsB/CapC"/>
</dbReference>
<dbReference type="GO" id="GO:0004725">
    <property type="term" value="F:protein tyrosine phosphatase activity"/>
    <property type="evidence" value="ECO:0007669"/>
    <property type="project" value="UniProtKB-EC"/>
</dbReference>
<comment type="similarity">
    <text evidence="1">Belongs to the metallo-dependent hydrolases superfamily. CpsB/CapC family.</text>
</comment>
<evidence type="ECO:0000313" key="6">
    <source>
        <dbReference type="Proteomes" id="UP000003452"/>
    </source>
</evidence>
<reference evidence="5 6" key="2">
    <citation type="submission" date="2008-08" db="EMBL/GenBank/DDBJ databases">
        <authorList>
            <person name="Fulton L."/>
            <person name="Clifton S."/>
            <person name="Fulton B."/>
            <person name="Xu J."/>
            <person name="Minx P."/>
            <person name="Pepin K.H."/>
            <person name="Johnson M."/>
            <person name="Thiruvilangam P."/>
            <person name="Bhonagiri V."/>
            <person name="Nash W.E."/>
            <person name="Mardis E.R."/>
            <person name="Wilson R.K."/>
        </authorList>
    </citation>
    <scope>NUCLEOTIDE SEQUENCE [LARGE SCALE GENOMIC DNA]</scope>
    <source>
        <strain evidence="6">DSM 17135 / JCM 12973 / M2</strain>
    </source>
</reference>
<protein>
    <recommendedName>
        <fullName evidence="2">protein-tyrosine-phosphatase</fullName>
        <ecNumber evidence="2">3.1.3.48</ecNumber>
    </recommendedName>
</protein>
<dbReference type="EC" id="3.1.3.48" evidence="2"/>
<dbReference type="eggNOG" id="COG4464">
    <property type="taxonomic scope" value="Bacteria"/>
</dbReference>
<evidence type="ECO:0000256" key="2">
    <source>
        <dbReference type="ARBA" id="ARBA00013064"/>
    </source>
</evidence>
<name>B5CYV4_PHOPM</name>
<accession>B5CYV4</accession>
<keyword evidence="3" id="KW-0378">Hydrolase</keyword>
<dbReference type="GO" id="GO:0030145">
    <property type="term" value="F:manganese ion binding"/>
    <property type="evidence" value="ECO:0007669"/>
    <property type="project" value="InterPro"/>
</dbReference>
<comment type="catalytic activity">
    <reaction evidence="4">
        <text>O-phospho-L-tyrosyl-[protein] + H2O = L-tyrosyl-[protein] + phosphate</text>
        <dbReference type="Rhea" id="RHEA:10684"/>
        <dbReference type="Rhea" id="RHEA-COMP:10136"/>
        <dbReference type="Rhea" id="RHEA-COMP:20101"/>
        <dbReference type="ChEBI" id="CHEBI:15377"/>
        <dbReference type="ChEBI" id="CHEBI:43474"/>
        <dbReference type="ChEBI" id="CHEBI:46858"/>
        <dbReference type="ChEBI" id="CHEBI:61978"/>
        <dbReference type="EC" id="3.1.3.48"/>
    </reaction>
</comment>
<evidence type="ECO:0000256" key="4">
    <source>
        <dbReference type="ARBA" id="ARBA00051722"/>
    </source>
</evidence>
<dbReference type="Gene3D" id="3.20.20.140">
    <property type="entry name" value="Metal-dependent hydrolases"/>
    <property type="match status" value="1"/>
</dbReference>
<reference evidence="5 6" key="1">
    <citation type="submission" date="2008-08" db="EMBL/GenBank/DDBJ databases">
        <title>Draft genome sequence of Bacteroides plebeius (DSM 17135).</title>
        <authorList>
            <person name="Sudarsanam P."/>
            <person name="Ley R."/>
            <person name="Guruge J."/>
            <person name="Turnbaugh P.J."/>
            <person name="Mahowald M."/>
            <person name="Liep D."/>
            <person name="Gordon J."/>
        </authorList>
    </citation>
    <scope>NUCLEOTIDE SEQUENCE [LARGE SCALE GENOMIC DNA]</scope>
    <source>
        <strain evidence="6">DSM 17135 / JCM 12973 / M2</strain>
    </source>
</reference>
<proteinExistence type="inferred from homology"/>
<dbReference type="OrthoDB" id="9788539at2"/>
<evidence type="ECO:0000313" key="5">
    <source>
        <dbReference type="EMBL" id="EDY95635.1"/>
    </source>
</evidence>
<dbReference type="RefSeq" id="WP_007561338.1">
    <property type="nucleotide sequence ID" value="NZ_DS990130.1"/>
</dbReference>
<dbReference type="SUPFAM" id="SSF89550">
    <property type="entry name" value="PHP domain-like"/>
    <property type="match status" value="1"/>
</dbReference>
<sequence>MWFFGKKYSLDDIGYFSGFTDCHSHLLPGVDDGIQTIDEALKILHFYEKKGVKKVWLTPHIMEDLPNSTEHLRSCFDKLQKAYTGPVILRLSAENMLDNLFEERLASGDLLPFGEKKNALLVETSYMHPPVGFRETLLRIKSKGYYPILAHPERYAYMDFSDYQALKQLGVLFQLNLFSLNAVYGKAAKEKALLLLKNHLYDLAGSDVHGSAFLQRNITRKSFHKSVLIELDRIEWADFV</sequence>
<evidence type="ECO:0000256" key="1">
    <source>
        <dbReference type="ARBA" id="ARBA00005750"/>
    </source>
</evidence>
<dbReference type="AlphaFoldDB" id="B5CYV4"/>
<dbReference type="EMBL" id="ABQC02000019">
    <property type="protein sequence ID" value="EDY95635.1"/>
    <property type="molecule type" value="Genomic_DNA"/>
</dbReference>
<dbReference type="InterPro" id="IPR016195">
    <property type="entry name" value="Pol/histidinol_Pase-like"/>
</dbReference>
<dbReference type="GeneID" id="43184919"/>